<name>A0A6A6NKP2_9PEZI</name>
<keyword evidence="2" id="KW-1185">Reference proteome</keyword>
<evidence type="ECO:0000313" key="1">
    <source>
        <dbReference type="EMBL" id="KAF2452281.1"/>
    </source>
</evidence>
<reference evidence="1" key="1">
    <citation type="journal article" date="2020" name="Stud. Mycol.">
        <title>101 Dothideomycetes genomes: a test case for predicting lifestyles and emergence of pathogens.</title>
        <authorList>
            <person name="Haridas S."/>
            <person name="Albert R."/>
            <person name="Binder M."/>
            <person name="Bloem J."/>
            <person name="Labutti K."/>
            <person name="Salamov A."/>
            <person name="Andreopoulos B."/>
            <person name="Baker S."/>
            <person name="Barry K."/>
            <person name="Bills G."/>
            <person name="Bluhm B."/>
            <person name="Cannon C."/>
            <person name="Castanera R."/>
            <person name="Culley D."/>
            <person name="Daum C."/>
            <person name="Ezra D."/>
            <person name="Gonzalez J."/>
            <person name="Henrissat B."/>
            <person name="Kuo A."/>
            <person name="Liang C."/>
            <person name="Lipzen A."/>
            <person name="Lutzoni F."/>
            <person name="Magnuson J."/>
            <person name="Mondo S."/>
            <person name="Nolan M."/>
            <person name="Ohm R."/>
            <person name="Pangilinan J."/>
            <person name="Park H.-J."/>
            <person name="Ramirez L."/>
            <person name="Alfaro M."/>
            <person name="Sun H."/>
            <person name="Tritt A."/>
            <person name="Yoshinaga Y."/>
            <person name="Zwiers L.-H."/>
            <person name="Turgeon B."/>
            <person name="Goodwin S."/>
            <person name="Spatafora J."/>
            <person name="Crous P."/>
            <person name="Grigoriev I."/>
        </authorList>
    </citation>
    <scope>NUCLEOTIDE SEQUENCE</scope>
    <source>
        <strain evidence="1">ATCC 16933</strain>
    </source>
</reference>
<evidence type="ECO:0000313" key="2">
    <source>
        <dbReference type="Proteomes" id="UP000799766"/>
    </source>
</evidence>
<dbReference type="Proteomes" id="UP000799766">
    <property type="component" value="Unassembled WGS sequence"/>
</dbReference>
<sequence length="70" mass="8157">MRIASATIRKGAGWGWLRTLKRRLQSVGWRWNGGRHDRSNTRLLLVAKEILIASRCRDEKSRERSQPQEG</sequence>
<dbReference type="EMBL" id="MU001714">
    <property type="protein sequence ID" value="KAF2452281.1"/>
    <property type="molecule type" value="Genomic_DNA"/>
</dbReference>
<protein>
    <submittedName>
        <fullName evidence="1">Uncharacterized protein</fullName>
    </submittedName>
</protein>
<organism evidence="1 2">
    <name type="scientific">Lineolata rhizophorae</name>
    <dbReference type="NCBI Taxonomy" id="578093"/>
    <lineage>
        <taxon>Eukaryota</taxon>
        <taxon>Fungi</taxon>
        <taxon>Dikarya</taxon>
        <taxon>Ascomycota</taxon>
        <taxon>Pezizomycotina</taxon>
        <taxon>Dothideomycetes</taxon>
        <taxon>Dothideomycetes incertae sedis</taxon>
        <taxon>Lineolatales</taxon>
        <taxon>Lineolataceae</taxon>
        <taxon>Lineolata</taxon>
    </lineage>
</organism>
<dbReference type="AlphaFoldDB" id="A0A6A6NKP2"/>
<proteinExistence type="predicted"/>
<gene>
    <name evidence="1" type="ORF">BDY21DRAFT_359695</name>
</gene>
<accession>A0A6A6NKP2</accession>